<dbReference type="InParanoid" id="D7TAU1"/>
<evidence type="ECO:0000313" key="1">
    <source>
        <dbReference type="EMBL" id="CBI27614.3"/>
    </source>
</evidence>
<accession>D7TAU1</accession>
<evidence type="ECO:0000313" key="2">
    <source>
        <dbReference type="Proteomes" id="UP000009183"/>
    </source>
</evidence>
<name>D7TAU1_VITVI</name>
<reference evidence="2" key="1">
    <citation type="journal article" date="2007" name="Nature">
        <title>The grapevine genome sequence suggests ancestral hexaploidization in major angiosperm phyla.</title>
        <authorList>
            <consortium name="The French-Italian Public Consortium for Grapevine Genome Characterization."/>
            <person name="Jaillon O."/>
            <person name="Aury J.-M."/>
            <person name="Noel B."/>
            <person name="Policriti A."/>
            <person name="Clepet C."/>
            <person name="Casagrande A."/>
            <person name="Choisne N."/>
            <person name="Aubourg S."/>
            <person name="Vitulo N."/>
            <person name="Jubin C."/>
            <person name="Vezzi A."/>
            <person name="Legeai F."/>
            <person name="Hugueney P."/>
            <person name="Dasilva C."/>
            <person name="Horner D."/>
            <person name="Mica E."/>
            <person name="Jublot D."/>
            <person name="Poulain J."/>
            <person name="Bruyere C."/>
            <person name="Billault A."/>
            <person name="Segurens B."/>
            <person name="Gouyvenoux M."/>
            <person name="Ugarte E."/>
            <person name="Cattonaro F."/>
            <person name="Anthouard V."/>
            <person name="Vico V."/>
            <person name="Del Fabbro C."/>
            <person name="Alaux M."/>
            <person name="Di Gaspero G."/>
            <person name="Dumas V."/>
            <person name="Felice N."/>
            <person name="Paillard S."/>
            <person name="Juman I."/>
            <person name="Moroldo M."/>
            <person name="Scalabrin S."/>
            <person name="Canaguier A."/>
            <person name="Le Clainche I."/>
            <person name="Malacrida G."/>
            <person name="Durand E."/>
            <person name="Pesole G."/>
            <person name="Laucou V."/>
            <person name="Chatelet P."/>
            <person name="Merdinoglu D."/>
            <person name="Delledonne M."/>
            <person name="Pezzotti M."/>
            <person name="Lecharny A."/>
            <person name="Scarpelli C."/>
            <person name="Artiguenave F."/>
            <person name="Pe M.E."/>
            <person name="Valle G."/>
            <person name="Morgante M."/>
            <person name="Caboche M."/>
            <person name="Adam-Blondon A.-F."/>
            <person name="Weissenbach J."/>
            <person name="Quetier F."/>
            <person name="Wincker P."/>
        </authorList>
    </citation>
    <scope>NUCLEOTIDE SEQUENCE [LARGE SCALE GENOMIC DNA]</scope>
    <source>
        <strain evidence="2">cv. Pinot noir / PN40024</strain>
    </source>
</reference>
<gene>
    <name evidence="1" type="ordered locus">VIT_01s0010g03180</name>
</gene>
<dbReference type="AlphaFoldDB" id="D7TAU1"/>
<dbReference type="HOGENOM" id="CLU_3432170_0_0_1"/>
<organism evidence="1 2">
    <name type="scientific">Vitis vinifera</name>
    <name type="common">Grape</name>
    <dbReference type="NCBI Taxonomy" id="29760"/>
    <lineage>
        <taxon>Eukaryota</taxon>
        <taxon>Viridiplantae</taxon>
        <taxon>Streptophyta</taxon>
        <taxon>Embryophyta</taxon>
        <taxon>Tracheophyta</taxon>
        <taxon>Spermatophyta</taxon>
        <taxon>Magnoliopsida</taxon>
        <taxon>eudicotyledons</taxon>
        <taxon>Gunneridae</taxon>
        <taxon>Pentapetalae</taxon>
        <taxon>rosids</taxon>
        <taxon>Vitales</taxon>
        <taxon>Vitaceae</taxon>
        <taxon>Viteae</taxon>
        <taxon>Vitis</taxon>
    </lineage>
</organism>
<dbReference type="Proteomes" id="UP000009183">
    <property type="component" value="Chromosome 1"/>
</dbReference>
<proteinExistence type="predicted"/>
<keyword evidence="2" id="KW-1185">Reference proteome</keyword>
<protein>
    <submittedName>
        <fullName evidence="1">Uncharacterized protein</fullName>
    </submittedName>
</protein>
<dbReference type="EMBL" id="FN595754">
    <property type="protein sequence ID" value="CBI27614.3"/>
    <property type="molecule type" value="Genomic_DNA"/>
</dbReference>
<sequence length="17" mass="2090">MDLFLGDFEQNIIFFKI</sequence>